<evidence type="ECO:0000313" key="1">
    <source>
        <dbReference type="EMBL" id="MDA8486158.1"/>
    </source>
</evidence>
<comment type="caution">
    <text evidence="1">The sequence shown here is derived from an EMBL/GenBank/DDBJ whole genome shotgun (WGS) entry which is preliminary data.</text>
</comment>
<evidence type="ECO:0000313" key="2">
    <source>
        <dbReference type="Proteomes" id="UP001211689"/>
    </source>
</evidence>
<keyword evidence="2" id="KW-1185">Reference proteome</keyword>
<organism evidence="1 2">
    <name type="scientific">Metapseudomonas resinovorans</name>
    <name type="common">Pseudomonas resinovorans</name>
    <dbReference type="NCBI Taxonomy" id="53412"/>
    <lineage>
        <taxon>Bacteria</taxon>
        <taxon>Pseudomonadati</taxon>
        <taxon>Pseudomonadota</taxon>
        <taxon>Gammaproteobacteria</taxon>
        <taxon>Pseudomonadales</taxon>
        <taxon>Pseudomonadaceae</taxon>
        <taxon>Metapseudomonas</taxon>
    </lineage>
</organism>
<gene>
    <name evidence="1" type="ORF">NNO07_24100</name>
</gene>
<reference evidence="1 2" key="1">
    <citation type="submission" date="2022-07" db="EMBL/GenBank/DDBJ databases">
        <title>Genome Analysis of Selected Gammaproteobacteria from Nigerian Food snails.</title>
        <authorList>
            <person name="Okafor A.C."/>
        </authorList>
    </citation>
    <scope>NUCLEOTIDE SEQUENCE [LARGE SCALE GENOMIC DNA]</scope>
    <source>
        <strain evidence="1 2">Awg 2</strain>
    </source>
</reference>
<accession>A0ABT4YB89</accession>
<proteinExistence type="predicted"/>
<name>A0ABT4YB89_METRE</name>
<sequence length="124" mass="13248">MIAAETELGGILQHDGQQLAGGFTAEYRSLEASSQQIGHVLTVIDWHVTGDQDSDRIQEKRYGQGFGSGLAFDQGLRTMEQAAIDLLVKVEVHQQLVAVTGDTALGAMTQGVGVIHVATSMLVR</sequence>
<protein>
    <submittedName>
        <fullName evidence="1">Uncharacterized protein</fullName>
    </submittedName>
</protein>
<dbReference type="Proteomes" id="UP001211689">
    <property type="component" value="Unassembled WGS sequence"/>
</dbReference>
<dbReference type="RefSeq" id="WP_271472179.1">
    <property type="nucleotide sequence ID" value="NZ_JANEWF010000041.1"/>
</dbReference>
<dbReference type="EMBL" id="JANEWF010000041">
    <property type="protein sequence ID" value="MDA8486158.1"/>
    <property type="molecule type" value="Genomic_DNA"/>
</dbReference>